<evidence type="ECO:0000313" key="3">
    <source>
        <dbReference type="Proteomes" id="UP000235598"/>
    </source>
</evidence>
<evidence type="ECO:0000313" key="2">
    <source>
        <dbReference type="EMBL" id="PMD05013.1"/>
    </source>
</evidence>
<dbReference type="OrthoDB" id="5189397at2"/>
<accession>A0A2N6VLW4</accession>
<organism evidence="2 3">
    <name type="scientific">Brevibacterium paucivorans</name>
    <dbReference type="NCBI Taxonomy" id="170994"/>
    <lineage>
        <taxon>Bacteria</taxon>
        <taxon>Bacillati</taxon>
        <taxon>Actinomycetota</taxon>
        <taxon>Actinomycetes</taxon>
        <taxon>Micrococcales</taxon>
        <taxon>Brevibacteriaceae</taxon>
        <taxon>Brevibacterium</taxon>
    </lineage>
</organism>
<dbReference type="PROSITE" id="PS51257">
    <property type="entry name" value="PROKAR_LIPOPROTEIN"/>
    <property type="match status" value="1"/>
</dbReference>
<feature type="chain" id="PRO_5039507921" description="Lipoprotein" evidence="1">
    <location>
        <begin position="26"/>
        <end position="200"/>
    </location>
</feature>
<keyword evidence="1" id="KW-0732">Signal</keyword>
<evidence type="ECO:0000256" key="1">
    <source>
        <dbReference type="SAM" id="SignalP"/>
    </source>
</evidence>
<sequence>MKKMKTFTTLVASVLVATLMSLSVAGCSSEDPGAVDNPQDKTDVLEVSSGPLTVTVPKDWVKFDKTSDPESIKDPWVVGARDSETGMTTQLRLTKNTGESPHVDATNQAVLYGNVLGNSADISPKGVDKVDVKGADEAQVAYFEVKDADGDYWNGLFMSAGNRETGNVSTMELISFRGEGFSQDDAKDLIANATYDKSKE</sequence>
<feature type="signal peptide" evidence="1">
    <location>
        <begin position="1"/>
        <end position="25"/>
    </location>
</feature>
<evidence type="ECO:0008006" key="4">
    <source>
        <dbReference type="Google" id="ProtNLM"/>
    </source>
</evidence>
<gene>
    <name evidence="2" type="ORF">CJ199_07910</name>
</gene>
<protein>
    <recommendedName>
        <fullName evidence="4">Lipoprotein</fullName>
    </recommendedName>
</protein>
<dbReference type="AlphaFoldDB" id="A0A2N6VLW4"/>
<dbReference type="Proteomes" id="UP000235598">
    <property type="component" value="Unassembled WGS sequence"/>
</dbReference>
<proteinExistence type="predicted"/>
<name>A0A2N6VLW4_9MICO</name>
<comment type="caution">
    <text evidence="2">The sequence shown here is derived from an EMBL/GenBank/DDBJ whole genome shotgun (WGS) entry which is preliminary data.</text>
</comment>
<dbReference type="EMBL" id="PNHK01000003">
    <property type="protein sequence ID" value="PMD05013.1"/>
    <property type="molecule type" value="Genomic_DNA"/>
</dbReference>
<reference evidence="2 3" key="1">
    <citation type="submission" date="2017-09" db="EMBL/GenBank/DDBJ databases">
        <title>Bacterial strain isolated from the female urinary microbiota.</title>
        <authorList>
            <person name="Thomas-White K."/>
            <person name="Kumar N."/>
            <person name="Forster S."/>
            <person name="Putonti C."/>
            <person name="Lawley T."/>
            <person name="Wolfe A.J."/>
        </authorList>
    </citation>
    <scope>NUCLEOTIDE SEQUENCE [LARGE SCALE GENOMIC DNA]</scope>
    <source>
        <strain evidence="2 3">UMB1301</strain>
    </source>
</reference>
<dbReference type="RefSeq" id="WP_102238954.1">
    <property type="nucleotide sequence ID" value="NZ_PNHK01000003.1"/>
</dbReference>